<organism evidence="2 3">
    <name type="scientific">candidate division WOR-1 bacterium DG_54_3</name>
    <dbReference type="NCBI Taxonomy" id="1703775"/>
    <lineage>
        <taxon>Bacteria</taxon>
        <taxon>Bacillati</taxon>
        <taxon>Saganbacteria</taxon>
    </lineage>
</organism>
<dbReference type="PROSITE" id="PS50819">
    <property type="entry name" value="INTEIN_ENDONUCLEASE"/>
    <property type="match status" value="1"/>
</dbReference>
<dbReference type="EMBL" id="LIZX01000174">
    <property type="protein sequence ID" value="KPJ64582.1"/>
    <property type="molecule type" value="Genomic_DNA"/>
</dbReference>
<dbReference type="GO" id="GO:0004519">
    <property type="term" value="F:endonuclease activity"/>
    <property type="evidence" value="ECO:0007669"/>
    <property type="project" value="InterPro"/>
</dbReference>
<name>A0A0S7XQD5_UNCSA</name>
<evidence type="ECO:0000259" key="1">
    <source>
        <dbReference type="PROSITE" id="PS50819"/>
    </source>
</evidence>
<evidence type="ECO:0000313" key="3">
    <source>
        <dbReference type="Proteomes" id="UP000051861"/>
    </source>
</evidence>
<protein>
    <recommendedName>
        <fullName evidence="1">DOD-type homing endonuclease domain-containing protein</fullName>
    </recommendedName>
</protein>
<dbReference type="Pfam" id="PF14528">
    <property type="entry name" value="LAGLIDADG_3"/>
    <property type="match status" value="1"/>
</dbReference>
<dbReference type="InterPro" id="IPR006142">
    <property type="entry name" value="INTEIN"/>
</dbReference>
<comment type="caution">
    <text evidence="2">The sequence shown here is derived from an EMBL/GenBank/DDBJ whole genome shotgun (WGS) entry which is preliminary data.</text>
</comment>
<evidence type="ECO:0000313" key="2">
    <source>
        <dbReference type="EMBL" id="KPJ64582.1"/>
    </source>
</evidence>
<sequence length="227" mass="26418">MAYVLGFIYADGNLYEGRSTNPDARTTSTSSRVTITQKSPEILEKIKALMGCDKRLYKTKNWPTGFRYILDISDEEIFRDLLNLGLTPAKSLTARLPQMPPECIRHFIRGCWDGDGSVFIEWPKKLFASYISGSKEFIESIVLELYRIGIRSKKLIRSKGAERWHFEPLTVHGYKGRTGYYIRVTNKKNIEKLFHYFYDGVDESLYLKRKYDAFMKGSDSLKKRHKI</sequence>
<dbReference type="InterPro" id="IPR004042">
    <property type="entry name" value="Intein_endonuc_central"/>
</dbReference>
<dbReference type="PRINTS" id="PR00379">
    <property type="entry name" value="INTEIN"/>
</dbReference>
<dbReference type="Proteomes" id="UP000051861">
    <property type="component" value="Unassembled WGS sequence"/>
</dbReference>
<accession>A0A0S7XQD5</accession>
<dbReference type="SUPFAM" id="SSF55608">
    <property type="entry name" value="Homing endonucleases"/>
    <property type="match status" value="2"/>
</dbReference>
<dbReference type="GO" id="GO:0016539">
    <property type="term" value="P:intein-mediated protein splicing"/>
    <property type="evidence" value="ECO:0007669"/>
    <property type="project" value="InterPro"/>
</dbReference>
<feature type="domain" description="DOD-type homing endonuclease" evidence="1">
    <location>
        <begin position="4"/>
        <end position="150"/>
    </location>
</feature>
<dbReference type="InterPro" id="IPR004860">
    <property type="entry name" value="LAGLIDADG_dom"/>
</dbReference>
<gene>
    <name evidence="2" type="ORF">AMJ44_12575</name>
</gene>
<dbReference type="InterPro" id="IPR027434">
    <property type="entry name" value="Homing_endonucl"/>
</dbReference>
<dbReference type="AlphaFoldDB" id="A0A0S7XQD5"/>
<proteinExistence type="predicted"/>
<reference evidence="2 3" key="1">
    <citation type="journal article" date="2015" name="Microbiome">
        <title>Genomic resolution of linkages in carbon, nitrogen, and sulfur cycling among widespread estuary sediment bacteria.</title>
        <authorList>
            <person name="Baker B.J."/>
            <person name="Lazar C.S."/>
            <person name="Teske A.P."/>
            <person name="Dick G.J."/>
        </authorList>
    </citation>
    <scope>NUCLEOTIDE SEQUENCE [LARGE SCALE GENOMIC DNA]</scope>
    <source>
        <strain evidence="2">DG_54_3</strain>
    </source>
</reference>
<dbReference type="Gene3D" id="3.10.28.10">
    <property type="entry name" value="Homing endonucleases"/>
    <property type="match status" value="1"/>
</dbReference>